<evidence type="ECO:0000313" key="6">
    <source>
        <dbReference type="Proteomes" id="UP000466906"/>
    </source>
</evidence>
<dbReference type="RefSeq" id="WP_163664799.1">
    <property type="nucleotide sequence ID" value="NZ_AP022565.1"/>
</dbReference>
<evidence type="ECO:0000313" key="5">
    <source>
        <dbReference type="EMBL" id="BBX27661.1"/>
    </source>
</evidence>
<dbReference type="GO" id="GO:0004040">
    <property type="term" value="F:amidase activity"/>
    <property type="evidence" value="ECO:0007669"/>
    <property type="project" value="UniProtKB-EC"/>
</dbReference>
<sequence length="488" mass="52144">MLSFDEYAQFDATDLAELIGTGELSVEEVHESARSAIAALDERVHALVEGPWPTPLNFAADSPFRGVPFVLKDIGCHAKGVKMRMGTRALSNGYDYDADSILMARFKAAGLATLATTKTPELALNAATEPLLNGSVLNPWNTQRSSGGSSGGSAALVAGRAVPIAHASDGGGSIRVPACHNGLVGLKPSRGRIPVGPNQQEIMFGNAIEFALTRSVRDTAALLDHVHGYAPGERYGAPAPDGSFLSAVGRQRRLRVAVSTRQWSETKIDDGVRTAMSSFAGAAADLGHHVELVDPPLDWEQLADAFTTIWCFCTAATVDMLATMTGKPKNRNWFEATTLAAAEAGHKLGPMQLMNALDGMNTVSRRIADFMADWDILATPTCNTAAPPIGHLNQDNVDDTAAEWVRRILNPYPTCALYNVTGAPAINVPAGFSTTFGVPIGIQLGARIFQEADLIQLAAELESTRSWHHRMPAISTELSDNLLRHRAE</sequence>
<gene>
    <name evidence="5" type="ORF">MALV_27860</name>
</gene>
<dbReference type="InterPro" id="IPR020556">
    <property type="entry name" value="Amidase_CS"/>
</dbReference>
<dbReference type="Pfam" id="PF01425">
    <property type="entry name" value="Amidase"/>
    <property type="match status" value="1"/>
</dbReference>
<dbReference type="InterPro" id="IPR036928">
    <property type="entry name" value="AS_sf"/>
</dbReference>
<accession>A0A6N4UVW7</accession>
<dbReference type="PROSITE" id="PS00571">
    <property type="entry name" value="AMIDASES"/>
    <property type="match status" value="1"/>
</dbReference>
<feature type="domain" description="Amidase" evidence="4">
    <location>
        <begin position="60"/>
        <end position="454"/>
    </location>
</feature>
<evidence type="ECO:0000256" key="2">
    <source>
        <dbReference type="ARBA" id="ARBA00009199"/>
    </source>
</evidence>
<dbReference type="EC" id="3.5.1.4" evidence="3"/>
<protein>
    <recommendedName>
        <fullName evidence="3">amidase</fullName>
        <ecNumber evidence="3">3.5.1.4</ecNumber>
    </recommendedName>
</protein>
<dbReference type="SUPFAM" id="SSF75304">
    <property type="entry name" value="Amidase signature (AS) enzymes"/>
    <property type="match status" value="1"/>
</dbReference>
<dbReference type="PANTHER" id="PTHR11895:SF7">
    <property type="entry name" value="GLUTAMYL-TRNA(GLN) AMIDOTRANSFERASE SUBUNIT A, MITOCHONDRIAL"/>
    <property type="match status" value="1"/>
</dbReference>
<evidence type="ECO:0000259" key="4">
    <source>
        <dbReference type="Pfam" id="PF01425"/>
    </source>
</evidence>
<dbReference type="Proteomes" id="UP000466906">
    <property type="component" value="Chromosome"/>
</dbReference>
<comment type="similarity">
    <text evidence="2">Belongs to the amidase family.</text>
</comment>
<organism evidence="5 6">
    <name type="scientific">Mycolicibacterium alvei</name>
    <dbReference type="NCBI Taxonomy" id="67081"/>
    <lineage>
        <taxon>Bacteria</taxon>
        <taxon>Bacillati</taxon>
        <taxon>Actinomycetota</taxon>
        <taxon>Actinomycetes</taxon>
        <taxon>Mycobacteriales</taxon>
        <taxon>Mycobacteriaceae</taxon>
        <taxon>Mycolicibacterium</taxon>
    </lineage>
</organism>
<evidence type="ECO:0000256" key="3">
    <source>
        <dbReference type="ARBA" id="ARBA00012922"/>
    </source>
</evidence>
<dbReference type="KEGG" id="malv:MALV_27860"/>
<dbReference type="InterPro" id="IPR023631">
    <property type="entry name" value="Amidase_dom"/>
</dbReference>
<dbReference type="InterPro" id="IPR000120">
    <property type="entry name" value="Amidase"/>
</dbReference>
<dbReference type="PANTHER" id="PTHR11895">
    <property type="entry name" value="TRANSAMIDASE"/>
    <property type="match status" value="1"/>
</dbReference>
<proteinExistence type="inferred from homology"/>
<reference evidence="5 6" key="1">
    <citation type="journal article" date="2019" name="Emerg. Microbes Infect.">
        <title>Comprehensive subspecies identification of 175 nontuberculous mycobacteria species based on 7547 genomic profiles.</title>
        <authorList>
            <person name="Matsumoto Y."/>
            <person name="Kinjo T."/>
            <person name="Motooka D."/>
            <person name="Nabeya D."/>
            <person name="Jung N."/>
            <person name="Uechi K."/>
            <person name="Horii T."/>
            <person name="Iida T."/>
            <person name="Fujita J."/>
            <person name="Nakamura S."/>
        </authorList>
    </citation>
    <scope>NUCLEOTIDE SEQUENCE [LARGE SCALE GENOMIC DNA]</scope>
    <source>
        <strain evidence="5 6">JCM 12272</strain>
    </source>
</reference>
<comment type="catalytic activity">
    <reaction evidence="1">
        <text>a monocarboxylic acid amide + H2O = a monocarboxylate + NH4(+)</text>
        <dbReference type="Rhea" id="RHEA:12020"/>
        <dbReference type="ChEBI" id="CHEBI:15377"/>
        <dbReference type="ChEBI" id="CHEBI:28938"/>
        <dbReference type="ChEBI" id="CHEBI:35757"/>
        <dbReference type="ChEBI" id="CHEBI:83628"/>
        <dbReference type="EC" id="3.5.1.4"/>
    </reaction>
</comment>
<name>A0A6N4UVW7_9MYCO</name>
<dbReference type="EMBL" id="AP022565">
    <property type="protein sequence ID" value="BBX27661.1"/>
    <property type="molecule type" value="Genomic_DNA"/>
</dbReference>
<keyword evidence="6" id="KW-1185">Reference proteome</keyword>
<dbReference type="AlphaFoldDB" id="A0A6N4UVW7"/>
<dbReference type="Gene3D" id="3.90.1300.10">
    <property type="entry name" value="Amidase signature (AS) domain"/>
    <property type="match status" value="1"/>
</dbReference>
<evidence type="ECO:0000256" key="1">
    <source>
        <dbReference type="ARBA" id="ARBA00001311"/>
    </source>
</evidence>